<keyword evidence="4" id="KW-1185">Reference proteome</keyword>
<dbReference type="SUPFAM" id="SSF48452">
    <property type="entry name" value="TPR-like"/>
    <property type="match status" value="3"/>
</dbReference>
<dbReference type="PANTHER" id="PTHR12558:SF13">
    <property type="entry name" value="CELL DIVISION CYCLE PROTEIN 27 HOMOLOG"/>
    <property type="match status" value="1"/>
</dbReference>
<dbReference type="OrthoDB" id="9766710at2"/>
<keyword evidence="1" id="KW-0802">TPR repeat</keyword>
<name>A0A5R8KK52_9BACT</name>
<proteinExistence type="predicted"/>
<dbReference type="EMBL" id="VAUV01000001">
    <property type="protein sequence ID" value="TLD72703.1"/>
    <property type="molecule type" value="Genomic_DNA"/>
</dbReference>
<dbReference type="Pfam" id="PF13432">
    <property type="entry name" value="TPR_16"/>
    <property type="match status" value="2"/>
</dbReference>
<evidence type="ECO:0000256" key="1">
    <source>
        <dbReference type="PROSITE-ProRule" id="PRU00339"/>
    </source>
</evidence>
<gene>
    <name evidence="3" type="ORF">FEM03_01105</name>
</gene>
<dbReference type="PANTHER" id="PTHR12558">
    <property type="entry name" value="CELL DIVISION CYCLE 16,23,27"/>
    <property type="match status" value="1"/>
</dbReference>
<dbReference type="SMART" id="SM00028">
    <property type="entry name" value="TPR"/>
    <property type="match status" value="8"/>
</dbReference>
<sequence length="584" mass="66025">MKRILFPILLIGSPWVTMKGSSALPGESAPASDQQLTLEGSKVASAHAHYLLARQLESEGHMREALRHYLAYLEQGSFSEMIPHIASFAAVYDGLDAAMDILDRAIESQPDNPQPAITLTQMALTRAANDDQLQERAAKVLARTLEKFPDRAEVYENAVSYYLALGKKDEAQSLLEKALLVKQQDPLFWLSLGRSAQELWPLADSDHRDAHLPKINPYLAKATALALGQGNEEASLQAMDFYLFTNQFPEAIAACEAVVKQKGSLEAHKRLWRLYDASERPAEAFEALSKLVEAYPQDVEHRRYLALHYRNRREWDKAAEHLEAALQAGGGGLSDYLMISNLLLVGKDEEKLDRFTARGEQLFPQDPHMGFFRASALAQLDKFKEAVDLFEKVSKTAETAAPDLLDDSFYFSWGAALERNGEFDEAAQQFDRSIQLTPPDQLERAARTMNYLGYMWLEQNRQLDKAEQLIKKANELVQNEPAYIDSLGWMHFKKGRHAEALKELLRAESLMEELAPEDAEILEHIALTYERLDDEAKAKEYWQKTLDLDPTDEEIRQRAMKGLGMQLPESKPKHPSDEEGVRLP</sequence>
<dbReference type="Gene3D" id="1.25.40.10">
    <property type="entry name" value="Tetratricopeptide repeat domain"/>
    <property type="match status" value="3"/>
</dbReference>
<evidence type="ECO:0000313" key="3">
    <source>
        <dbReference type="EMBL" id="TLD72703.1"/>
    </source>
</evidence>
<dbReference type="Pfam" id="PF14559">
    <property type="entry name" value="TPR_19"/>
    <property type="match status" value="1"/>
</dbReference>
<dbReference type="InterPro" id="IPR019734">
    <property type="entry name" value="TPR_rpt"/>
</dbReference>
<feature type="compositionally biased region" description="Basic and acidic residues" evidence="2">
    <location>
        <begin position="570"/>
        <end position="584"/>
    </location>
</feature>
<dbReference type="AlphaFoldDB" id="A0A5R8KK52"/>
<reference evidence="3 4" key="1">
    <citation type="submission" date="2019-05" db="EMBL/GenBank/DDBJ databases">
        <title>Verrucobacter flavum gen. nov., sp. nov. a new member of the family Verrucomicrobiaceae.</title>
        <authorList>
            <person name="Szuroczki S."/>
            <person name="Abbaszade G."/>
            <person name="Szabo A."/>
            <person name="Felfoldi T."/>
            <person name="Schumann P."/>
            <person name="Boka K."/>
            <person name="Keki Z."/>
            <person name="Toumi M."/>
            <person name="Toth E."/>
        </authorList>
    </citation>
    <scope>NUCLEOTIDE SEQUENCE [LARGE SCALE GENOMIC DNA]</scope>
    <source>
        <strain evidence="3 4">MG-N-17</strain>
    </source>
</reference>
<accession>A0A5R8KK52</accession>
<organism evidence="3 4">
    <name type="scientific">Phragmitibacter flavus</name>
    <dbReference type="NCBI Taxonomy" id="2576071"/>
    <lineage>
        <taxon>Bacteria</taxon>
        <taxon>Pseudomonadati</taxon>
        <taxon>Verrucomicrobiota</taxon>
        <taxon>Verrucomicrobiia</taxon>
        <taxon>Verrucomicrobiales</taxon>
        <taxon>Verrucomicrobiaceae</taxon>
        <taxon>Phragmitibacter</taxon>
    </lineage>
</organism>
<dbReference type="InterPro" id="IPR011990">
    <property type="entry name" value="TPR-like_helical_dom_sf"/>
</dbReference>
<comment type="caution">
    <text evidence="3">The sequence shown here is derived from an EMBL/GenBank/DDBJ whole genome shotgun (WGS) entry which is preliminary data.</text>
</comment>
<feature type="region of interest" description="Disordered" evidence="2">
    <location>
        <begin position="562"/>
        <end position="584"/>
    </location>
</feature>
<feature type="repeat" description="TPR" evidence="1">
    <location>
        <begin position="519"/>
        <end position="552"/>
    </location>
</feature>
<evidence type="ECO:0000313" key="4">
    <source>
        <dbReference type="Proteomes" id="UP000306196"/>
    </source>
</evidence>
<dbReference type="PROSITE" id="PS50005">
    <property type="entry name" value="TPR"/>
    <property type="match status" value="2"/>
</dbReference>
<feature type="repeat" description="TPR" evidence="1">
    <location>
        <begin position="407"/>
        <end position="440"/>
    </location>
</feature>
<protein>
    <submittedName>
        <fullName evidence="3">Tetratricopeptide repeat protein</fullName>
    </submittedName>
</protein>
<dbReference type="Pfam" id="PF13181">
    <property type="entry name" value="TPR_8"/>
    <property type="match status" value="1"/>
</dbReference>
<dbReference type="Proteomes" id="UP000306196">
    <property type="component" value="Unassembled WGS sequence"/>
</dbReference>
<evidence type="ECO:0000256" key="2">
    <source>
        <dbReference type="SAM" id="MobiDB-lite"/>
    </source>
</evidence>